<reference evidence="1" key="1">
    <citation type="submission" date="2024-03" db="EMBL/GenBank/DDBJ databases">
        <title>Novel Streptomyces species of biotechnological and ecological value are a feature of Machair soil.</title>
        <authorList>
            <person name="Prole J.R."/>
            <person name="Goodfellow M."/>
            <person name="Allenby N."/>
            <person name="Ward A.C."/>
        </authorList>
    </citation>
    <scope>NUCLEOTIDE SEQUENCE</scope>
    <source>
        <strain evidence="1">MS1.AVA.4</strain>
    </source>
</reference>
<accession>A0ACC6QJY1</accession>
<name>A0ACC6QJY1_9ACTN</name>
<evidence type="ECO:0000313" key="1">
    <source>
        <dbReference type="EMBL" id="MEJ8658767.1"/>
    </source>
</evidence>
<dbReference type="EC" id="3.1.1.103" evidence="1"/>
<proteinExistence type="predicted"/>
<organism evidence="1 2">
    <name type="scientific">Streptomyces pratisoli</name>
    <dbReference type="NCBI Taxonomy" id="3139917"/>
    <lineage>
        <taxon>Bacteria</taxon>
        <taxon>Bacillati</taxon>
        <taxon>Actinomycetota</taxon>
        <taxon>Actinomycetes</taxon>
        <taxon>Kitasatosporales</taxon>
        <taxon>Streptomycetaceae</taxon>
        <taxon>Streptomyces</taxon>
    </lineage>
</organism>
<dbReference type="Proteomes" id="UP001375539">
    <property type="component" value="Unassembled WGS sequence"/>
</dbReference>
<gene>
    <name evidence="1" type="ORF">WKI58_19970</name>
</gene>
<protein>
    <submittedName>
        <fullName evidence="1">Serine hydrolase domain-containing protein</fullName>
        <ecNumber evidence="1">3.1.1.103</ecNumber>
    </submittedName>
</protein>
<keyword evidence="2" id="KW-1185">Reference proteome</keyword>
<dbReference type="EMBL" id="JBBKAI010000002">
    <property type="protein sequence ID" value="MEJ8658767.1"/>
    <property type="molecule type" value="Genomic_DNA"/>
</dbReference>
<keyword evidence="1" id="KW-0378">Hydrolase</keyword>
<sequence>MAHPHQGQPLHYDRKTITLDIPRIEQLLQDGVRDRVYPGAVWAVGDTEGTTASGAVGLLDPAVPDEPMRLDTVFDIASLTKIVAVWAVIGTLVEEGKLQLHTPLGTFWPEVAGHPLAQVTTGELLTHTAGLPLRANLKNLYGTDPQDIRDGVLHETLHRAPSEAVEYTDRAALILGYLAEYLVGQPLDLLAASRVWDPLGMAETRFGPFPAAVVTRCAPTELDEETGTHLKGTAHDFSARLLGGTCGIAGAFSTLTDLSSFLRHLLAPTQTVFGPSWIADSLRIRTGELDPARGLFWHPAPGTDLREDVWVHYGFTGTSMWISPRQQRWAILLTNKLYFTRDREPLTAVRDSYRETVFADGSVHPIG</sequence>
<comment type="caution">
    <text evidence="1">The sequence shown here is derived from an EMBL/GenBank/DDBJ whole genome shotgun (WGS) entry which is preliminary data.</text>
</comment>
<evidence type="ECO:0000313" key="2">
    <source>
        <dbReference type="Proteomes" id="UP001375539"/>
    </source>
</evidence>